<dbReference type="AlphaFoldDB" id="U2TCM7"/>
<dbReference type="HOGENOM" id="CLU_3128807_0_0_11"/>
<reference evidence="1 2" key="1">
    <citation type="submission" date="2013-08" db="EMBL/GenBank/DDBJ databases">
        <authorList>
            <person name="Weinstock G."/>
            <person name="Sodergren E."/>
            <person name="Wylie T."/>
            <person name="Fulton L."/>
            <person name="Fulton R."/>
            <person name="Fronick C."/>
            <person name="O'Laughlin M."/>
            <person name="Godfrey J."/>
            <person name="Miner T."/>
            <person name="Herter B."/>
            <person name="Appelbaum E."/>
            <person name="Cordes M."/>
            <person name="Lek S."/>
            <person name="Wollam A."/>
            <person name="Pepin K.H."/>
            <person name="Palsikar V.B."/>
            <person name="Mitreva M."/>
            <person name="Wilson R.K."/>
        </authorList>
    </citation>
    <scope>NUCLEOTIDE SEQUENCE [LARGE SCALE GENOMIC DNA]</scope>
    <source>
        <strain evidence="1 2">ATCC 14665</strain>
    </source>
</reference>
<protein>
    <recommendedName>
        <fullName evidence="3">Oxidoreductase</fullName>
    </recommendedName>
</protein>
<evidence type="ECO:0000313" key="1">
    <source>
        <dbReference type="EMBL" id="ERK72442.1"/>
    </source>
</evidence>
<sequence>MSDGHAIRVGLIGYGVAGRVFHAPFLAADPAFELAAVVTSQADRLAADHP</sequence>
<evidence type="ECO:0008006" key="3">
    <source>
        <dbReference type="Google" id="ProtNLM"/>
    </source>
</evidence>
<dbReference type="EMBL" id="AWVQ01000129">
    <property type="protein sequence ID" value="ERK72442.1"/>
    <property type="molecule type" value="Genomic_DNA"/>
</dbReference>
<dbReference type="Gene3D" id="3.40.50.720">
    <property type="entry name" value="NAD(P)-binding Rossmann-like Domain"/>
    <property type="match status" value="1"/>
</dbReference>
<dbReference type="SUPFAM" id="SSF51735">
    <property type="entry name" value="NAD(P)-binding Rossmann-fold domains"/>
    <property type="match status" value="1"/>
</dbReference>
<dbReference type="Proteomes" id="UP000016605">
    <property type="component" value="Unassembled WGS sequence"/>
</dbReference>
<comment type="caution">
    <text evidence="1">The sequence shown here is derived from an EMBL/GenBank/DDBJ whole genome shotgun (WGS) entry which is preliminary data.</text>
</comment>
<dbReference type="InterPro" id="IPR036291">
    <property type="entry name" value="NAD(P)-bd_dom_sf"/>
</dbReference>
<evidence type="ECO:0000313" key="2">
    <source>
        <dbReference type="Proteomes" id="UP000016605"/>
    </source>
</evidence>
<proteinExistence type="predicted"/>
<name>U2TCM7_LEIAQ</name>
<feature type="non-terminal residue" evidence="1">
    <location>
        <position position="50"/>
    </location>
</feature>
<organism evidence="1 2">
    <name type="scientific">Leifsonia aquatica ATCC 14665</name>
    <dbReference type="NCBI Taxonomy" id="1358026"/>
    <lineage>
        <taxon>Bacteria</taxon>
        <taxon>Bacillati</taxon>
        <taxon>Actinomycetota</taxon>
        <taxon>Actinomycetes</taxon>
        <taxon>Micrococcales</taxon>
        <taxon>Microbacteriaceae</taxon>
        <taxon>Leifsonia</taxon>
    </lineage>
</organism>
<accession>U2TCM7</accession>
<gene>
    <name evidence="1" type="ORF">N136_01212</name>
</gene>